<dbReference type="AlphaFoldDB" id="A0A2N7BU80"/>
<dbReference type="InterPro" id="IPR051806">
    <property type="entry name" value="HAD-like_SPP"/>
</dbReference>
<dbReference type="InterPro" id="IPR036412">
    <property type="entry name" value="HAD-like_sf"/>
</dbReference>
<dbReference type="GO" id="GO:0050308">
    <property type="term" value="F:sugar-phosphatase activity"/>
    <property type="evidence" value="ECO:0007669"/>
    <property type="project" value="TreeGrafter"/>
</dbReference>
<evidence type="ECO:0000313" key="2">
    <source>
        <dbReference type="Proteomes" id="UP000235778"/>
    </source>
</evidence>
<dbReference type="Pfam" id="PF13419">
    <property type="entry name" value="HAD_2"/>
    <property type="match status" value="1"/>
</dbReference>
<dbReference type="InterPro" id="IPR006439">
    <property type="entry name" value="HAD-SF_hydro_IA"/>
</dbReference>
<dbReference type="RefSeq" id="WP_102268191.1">
    <property type="nucleotide sequence ID" value="NZ_MCSH01000141.1"/>
</dbReference>
<dbReference type="InterPro" id="IPR023198">
    <property type="entry name" value="PGP-like_dom2"/>
</dbReference>
<name>A0A2N7BU80_9VIBR</name>
<dbReference type="NCBIfam" id="TIGR01509">
    <property type="entry name" value="HAD-SF-IA-v3"/>
    <property type="match status" value="1"/>
</dbReference>
<dbReference type="Proteomes" id="UP000235778">
    <property type="component" value="Unassembled WGS sequence"/>
</dbReference>
<dbReference type="InterPro" id="IPR041492">
    <property type="entry name" value="HAD_2"/>
</dbReference>
<dbReference type="SUPFAM" id="SSF56784">
    <property type="entry name" value="HAD-like"/>
    <property type="match status" value="1"/>
</dbReference>
<accession>A0A2N7BU80</accession>
<organism evidence="1 2">
    <name type="scientific">Vibrio lentus</name>
    <dbReference type="NCBI Taxonomy" id="136468"/>
    <lineage>
        <taxon>Bacteria</taxon>
        <taxon>Pseudomonadati</taxon>
        <taxon>Pseudomonadota</taxon>
        <taxon>Gammaproteobacteria</taxon>
        <taxon>Vibrionales</taxon>
        <taxon>Vibrionaceae</taxon>
        <taxon>Vibrio</taxon>
    </lineage>
</organism>
<proteinExistence type="predicted"/>
<protein>
    <submittedName>
        <fullName evidence="1">Haloacid dehalogenase</fullName>
    </submittedName>
</protein>
<evidence type="ECO:0000313" key="1">
    <source>
        <dbReference type="EMBL" id="PME63600.1"/>
    </source>
</evidence>
<dbReference type="SFLD" id="SFLDS00003">
    <property type="entry name" value="Haloacid_Dehalogenase"/>
    <property type="match status" value="1"/>
</dbReference>
<dbReference type="PANTHER" id="PTHR43481">
    <property type="entry name" value="FRUCTOSE-1-PHOSPHATE PHOSPHATASE"/>
    <property type="match status" value="1"/>
</dbReference>
<dbReference type="PANTHER" id="PTHR43481:SF4">
    <property type="entry name" value="GLYCEROL-1-PHOSPHATE PHOSPHOHYDROLASE 1-RELATED"/>
    <property type="match status" value="1"/>
</dbReference>
<dbReference type="Gene3D" id="3.40.50.1000">
    <property type="entry name" value="HAD superfamily/HAD-like"/>
    <property type="match status" value="1"/>
</dbReference>
<sequence>MNTFVCKGFIFDVDATLVDTTQVINNIWRKWATQNVIEFSKVLPHVHGRKISETLALVGSKYSNPEEEAVVKKIAMEAMNAATEIDGALDFVSNIPLHSWAIATSGPRKVAETSLRASGFQIPANMICAEDVTNGKPHPDPFLLAAQNLGLDAGNCVVFEDSPAGVKSAKDAGCFTVAILTSHEKEDLLLADLIVDGFSDLTLKRRNNQYELCW</sequence>
<comment type="caution">
    <text evidence="1">The sequence shown here is derived from an EMBL/GenBank/DDBJ whole genome shotgun (WGS) entry which is preliminary data.</text>
</comment>
<dbReference type="InterPro" id="IPR023214">
    <property type="entry name" value="HAD_sf"/>
</dbReference>
<dbReference type="Gene3D" id="1.10.150.240">
    <property type="entry name" value="Putative phosphatase, domain 2"/>
    <property type="match status" value="1"/>
</dbReference>
<gene>
    <name evidence="1" type="ORF">BCV30_08540</name>
</gene>
<dbReference type="SFLD" id="SFLDG01129">
    <property type="entry name" value="C1.5:_HAD__Beta-PGM__Phosphata"/>
    <property type="match status" value="1"/>
</dbReference>
<dbReference type="EMBL" id="MCSI01000119">
    <property type="protein sequence ID" value="PME63600.1"/>
    <property type="molecule type" value="Genomic_DNA"/>
</dbReference>
<reference evidence="2" key="1">
    <citation type="submission" date="2016-07" db="EMBL/GenBank/DDBJ databases">
        <title>Nontailed viruses are major unrecognized killers of bacteria in the ocean.</title>
        <authorList>
            <person name="Kauffman K."/>
            <person name="Hussain F."/>
            <person name="Yang J."/>
            <person name="Arevalo P."/>
            <person name="Brown J."/>
            <person name="Cutler M."/>
            <person name="Kelly L."/>
            <person name="Polz M.F."/>
        </authorList>
    </citation>
    <scope>NUCLEOTIDE SEQUENCE [LARGE SCALE GENOMIC DNA]</scope>
    <source>
        <strain evidence="2">10N.286.55.C1</strain>
    </source>
</reference>